<sequence length="1029" mass="115810">MMNKWKILTVTALFVFVLIGLRVFWIISFDNIDQPHAVNGELDLREWTWPSGHTITLDGEWEFYPHEWLIESDTHQGVKRAPFPLHVPGGWNDYMLPGESTPYGYGSYHLRILLNPQNDSVFSIRIPSVRSSSELFVNGRLLAQSGQPAANKEAYIARNVPYTGTFTPDGRGVVEIVVQAANYTDPRSGGIIRSMKFGSSEAITRETQISLTMQQIVAVAFLIHAIYGLTLFFMGYKDKKLLYFSLLVLCGIFSILVGSEDKILLYWFPVSLEWSLKAMSFFVIVGAFSLLQYVMDLLPAYWRTRILPMFTAICGAALISVVFLPIKEQQNVHNVFVLITALLVLLGAGSLFRTAIRGVKEKENVLLLLSLIAFTSNFVWMGVFIITGMKIVYYPFDLIASTVCSALVWIRRYFQVHSETAKLAAKLQNMDKRKDEFLANTSHELRNPLNSILNISQAVLERENHALSAKSAKDLELVLSVGRRMSLMLNDLLDTERLKESNPRLQLRNFSMWTVVTGVLDMFYLMTERKPVRLTNQIAENFPYVYADENRVVQIVFNLLHNAVKYTNEGEVTIRGYVQDGRAHIVISDTGIGIDKDMMQRIFEPYEQAHHDRVMTEGGFGLGLSISKQLVELHGGTLKAHSVPGKGSEFSFALRLADPSSAREEAETEVAASIVYVDSSLAAASTPHDTVAGQPMAIGADGPRILVVDDDPVNLKALENILSFDRYDITTVTSGSEALAILDSHEWDLLISDVMMPNMSGYELSRTIRQRFSLTELPILLLTARYRSQDIETGFLSGANDYVTKPVNASELRSRVQALTAAKVSVRERLRMEAAWLQAQIQPHFLFNTLNAVAALSEIDHERMRNLLETFGNFLRDKFKFKGMDEHAPIEDELSIVRSYLLIEQERFGDRLRVTWEIDECKQLMLPSLTIQPLVENAVKHGIMKRSHGGNIHIRLTDCDTYAEIAVVDDGVGMDEEMSQRVLARQSSTSGIGLLNTDLRLKRHYGKGLQINSKPGHGTSVSFIVYKHK</sequence>
<dbReference type="SUPFAM" id="SSF49785">
    <property type="entry name" value="Galactose-binding domain-like"/>
    <property type="match status" value="1"/>
</dbReference>
<dbReference type="InterPro" id="IPR005467">
    <property type="entry name" value="His_kinase_dom"/>
</dbReference>
<dbReference type="SMART" id="SM00448">
    <property type="entry name" value="REC"/>
    <property type="match status" value="1"/>
</dbReference>
<keyword evidence="6" id="KW-0808">Transferase</keyword>
<evidence type="ECO:0000313" key="16">
    <source>
        <dbReference type="EMBL" id="TBL70261.1"/>
    </source>
</evidence>
<organism evidence="16 17">
    <name type="scientific">Paenibacillus thalictri</name>
    <dbReference type="NCBI Taxonomy" id="2527873"/>
    <lineage>
        <taxon>Bacteria</taxon>
        <taxon>Bacillati</taxon>
        <taxon>Bacillota</taxon>
        <taxon>Bacilli</taxon>
        <taxon>Bacillales</taxon>
        <taxon>Paenibacillaceae</taxon>
        <taxon>Paenibacillus</taxon>
    </lineage>
</organism>
<evidence type="ECO:0000256" key="13">
    <source>
        <dbReference type="SAM" id="Phobius"/>
    </source>
</evidence>
<dbReference type="Pfam" id="PF00512">
    <property type="entry name" value="HisKA"/>
    <property type="match status" value="1"/>
</dbReference>
<evidence type="ECO:0000256" key="9">
    <source>
        <dbReference type="ARBA" id="ARBA00022840"/>
    </source>
</evidence>
<evidence type="ECO:0000256" key="12">
    <source>
        <dbReference type="PROSITE-ProRule" id="PRU00169"/>
    </source>
</evidence>
<keyword evidence="13" id="KW-0812">Transmembrane</keyword>
<dbReference type="CDD" id="cd00082">
    <property type="entry name" value="HisKA"/>
    <property type="match status" value="1"/>
</dbReference>
<feature type="transmembrane region" description="Helical" evidence="13">
    <location>
        <begin position="216"/>
        <end position="234"/>
    </location>
</feature>
<evidence type="ECO:0000256" key="11">
    <source>
        <dbReference type="ARBA" id="ARBA00023136"/>
    </source>
</evidence>
<comment type="subcellular location">
    <subcellularLocation>
        <location evidence="2">Cell membrane</location>
    </subcellularLocation>
</comment>
<evidence type="ECO:0000259" key="14">
    <source>
        <dbReference type="PROSITE" id="PS50109"/>
    </source>
</evidence>
<dbReference type="Gene3D" id="1.10.287.130">
    <property type="match status" value="1"/>
</dbReference>
<dbReference type="CDD" id="cd17574">
    <property type="entry name" value="REC_OmpR"/>
    <property type="match status" value="1"/>
</dbReference>
<evidence type="ECO:0000256" key="1">
    <source>
        <dbReference type="ARBA" id="ARBA00000085"/>
    </source>
</evidence>
<dbReference type="FunFam" id="3.30.565.10:FF:000023">
    <property type="entry name" value="PAS domain-containing sensor histidine kinase"/>
    <property type="match status" value="1"/>
</dbReference>
<dbReference type="GO" id="GO:0005886">
    <property type="term" value="C:plasma membrane"/>
    <property type="evidence" value="ECO:0007669"/>
    <property type="project" value="UniProtKB-SubCell"/>
</dbReference>
<dbReference type="PROSITE" id="PS50110">
    <property type="entry name" value="RESPONSE_REGULATORY"/>
    <property type="match status" value="1"/>
</dbReference>
<keyword evidence="10" id="KW-0902">Two-component regulatory system</keyword>
<comment type="caution">
    <text evidence="16">The sequence shown here is derived from an EMBL/GenBank/DDBJ whole genome shotgun (WGS) entry which is preliminary data.</text>
</comment>
<dbReference type="CDD" id="cd16922">
    <property type="entry name" value="HATPase_EvgS-ArcB-TorS-like"/>
    <property type="match status" value="1"/>
</dbReference>
<feature type="transmembrane region" description="Helical" evidence="13">
    <location>
        <begin position="364"/>
        <end position="386"/>
    </location>
</feature>
<dbReference type="Pfam" id="PF02518">
    <property type="entry name" value="HATPase_c"/>
    <property type="match status" value="2"/>
</dbReference>
<dbReference type="InterPro" id="IPR036890">
    <property type="entry name" value="HATPase_C_sf"/>
</dbReference>
<reference evidence="16 17" key="1">
    <citation type="submission" date="2019-02" db="EMBL/GenBank/DDBJ databases">
        <title>Paenibacillus sp. nov., isolated from surface-sterilized tissue of Thalictrum simplex L.</title>
        <authorList>
            <person name="Tuo L."/>
        </authorList>
    </citation>
    <scope>NUCLEOTIDE SEQUENCE [LARGE SCALE GENOMIC DNA]</scope>
    <source>
        <strain evidence="16 17">N2SHLJ1</strain>
    </source>
</reference>
<dbReference type="GO" id="GO:0009927">
    <property type="term" value="F:histidine phosphotransfer kinase activity"/>
    <property type="evidence" value="ECO:0007669"/>
    <property type="project" value="TreeGrafter"/>
</dbReference>
<evidence type="ECO:0000259" key="15">
    <source>
        <dbReference type="PROSITE" id="PS50110"/>
    </source>
</evidence>
<dbReference type="SMART" id="SM00388">
    <property type="entry name" value="HisKA"/>
    <property type="match status" value="1"/>
</dbReference>
<keyword evidence="11 13" id="KW-0472">Membrane</keyword>
<feature type="domain" description="Response regulatory" evidence="15">
    <location>
        <begin position="704"/>
        <end position="820"/>
    </location>
</feature>
<feature type="transmembrane region" description="Helical" evidence="13">
    <location>
        <begin position="278"/>
        <end position="294"/>
    </location>
</feature>
<dbReference type="GO" id="GO:0005524">
    <property type="term" value="F:ATP binding"/>
    <property type="evidence" value="ECO:0007669"/>
    <property type="project" value="UniProtKB-KW"/>
</dbReference>
<dbReference type="SUPFAM" id="SSF52172">
    <property type="entry name" value="CheY-like"/>
    <property type="match status" value="1"/>
</dbReference>
<dbReference type="PANTHER" id="PTHR43047">
    <property type="entry name" value="TWO-COMPONENT HISTIDINE PROTEIN KINASE"/>
    <property type="match status" value="1"/>
</dbReference>
<evidence type="ECO:0000256" key="8">
    <source>
        <dbReference type="ARBA" id="ARBA00022777"/>
    </source>
</evidence>
<proteinExistence type="predicted"/>
<evidence type="ECO:0000256" key="3">
    <source>
        <dbReference type="ARBA" id="ARBA00012438"/>
    </source>
</evidence>
<dbReference type="Pfam" id="PF00072">
    <property type="entry name" value="Response_reg"/>
    <property type="match status" value="1"/>
</dbReference>
<dbReference type="PANTHER" id="PTHR43047:SF72">
    <property type="entry name" value="OSMOSENSING HISTIDINE PROTEIN KINASE SLN1"/>
    <property type="match status" value="1"/>
</dbReference>
<dbReference type="EC" id="2.7.13.3" evidence="3"/>
<keyword evidence="4" id="KW-1003">Cell membrane</keyword>
<keyword evidence="13" id="KW-1133">Transmembrane helix</keyword>
<feature type="transmembrane region" description="Helical" evidence="13">
    <location>
        <begin position="332"/>
        <end position="352"/>
    </location>
</feature>
<dbReference type="InterPro" id="IPR001789">
    <property type="entry name" value="Sig_transdc_resp-reg_receiver"/>
</dbReference>
<keyword evidence="7" id="KW-0547">Nucleotide-binding</keyword>
<feature type="transmembrane region" description="Helical" evidence="13">
    <location>
        <begin position="306"/>
        <end position="326"/>
    </location>
</feature>
<dbReference type="Gene3D" id="2.60.120.260">
    <property type="entry name" value="Galactose-binding domain-like"/>
    <property type="match status" value="1"/>
</dbReference>
<dbReference type="InterPro" id="IPR004358">
    <property type="entry name" value="Sig_transdc_His_kin-like_C"/>
</dbReference>
<keyword evidence="5 12" id="KW-0597">Phosphoprotein</keyword>
<dbReference type="InterPro" id="IPR011006">
    <property type="entry name" value="CheY-like_superfamily"/>
</dbReference>
<evidence type="ECO:0000256" key="6">
    <source>
        <dbReference type="ARBA" id="ARBA00022679"/>
    </source>
</evidence>
<dbReference type="SUPFAM" id="SSF47384">
    <property type="entry name" value="Homodimeric domain of signal transducing histidine kinase"/>
    <property type="match status" value="1"/>
</dbReference>
<dbReference type="Gene3D" id="3.30.565.10">
    <property type="entry name" value="Histidine kinase-like ATPase, C-terminal domain"/>
    <property type="match status" value="2"/>
</dbReference>
<dbReference type="InterPro" id="IPR003661">
    <property type="entry name" value="HisK_dim/P_dom"/>
</dbReference>
<comment type="catalytic activity">
    <reaction evidence="1">
        <text>ATP + protein L-histidine = ADP + protein N-phospho-L-histidine.</text>
        <dbReference type="EC" id="2.7.13.3"/>
    </reaction>
</comment>
<dbReference type="SUPFAM" id="SSF55874">
    <property type="entry name" value="ATPase domain of HSP90 chaperone/DNA topoisomerase II/histidine kinase"/>
    <property type="match status" value="2"/>
</dbReference>
<feature type="domain" description="Histidine kinase" evidence="14">
    <location>
        <begin position="440"/>
        <end position="658"/>
    </location>
</feature>
<evidence type="ECO:0000256" key="10">
    <source>
        <dbReference type="ARBA" id="ARBA00023012"/>
    </source>
</evidence>
<dbReference type="Pfam" id="PF06580">
    <property type="entry name" value="His_kinase"/>
    <property type="match status" value="1"/>
</dbReference>
<name>A0A4Q9DI39_9BACL</name>
<keyword evidence="17" id="KW-1185">Reference proteome</keyword>
<dbReference type="OrthoDB" id="9809348at2"/>
<dbReference type="InterPro" id="IPR008979">
    <property type="entry name" value="Galactose-bd-like_sf"/>
</dbReference>
<evidence type="ECO:0000256" key="4">
    <source>
        <dbReference type="ARBA" id="ARBA00022475"/>
    </source>
</evidence>
<dbReference type="GO" id="GO:0000155">
    <property type="term" value="F:phosphorelay sensor kinase activity"/>
    <property type="evidence" value="ECO:0007669"/>
    <property type="project" value="InterPro"/>
</dbReference>
<protein>
    <recommendedName>
        <fullName evidence="3">histidine kinase</fullName>
        <ecNumber evidence="3">2.7.13.3</ecNumber>
    </recommendedName>
</protein>
<dbReference type="Gene3D" id="3.40.50.2300">
    <property type="match status" value="1"/>
</dbReference>
<dbReference type="AlphaFoldDB" id="A0A4Q9DI39"/>
<dbReference type="PROSITE" id="PS50109">
    <property type="entry name" value="HIS_KIN"/>
    <property type="match status" value="1"/>
</dbReference>
<keyword evidence="9" id="KW-0067">ATP-binding</keyword>
<feature type="modified residue" description="4-aspartylphosphate" evidence="12">
    <location>
        <position position="753"/>
    </location>
</feature>
<evidence type="ECO:0000256" key="2">
    <source>
        <dbReference type="ARBA" id="ARBA00004236"/>
    </source>
</evidence>
<feature type="transmembrane region" description="Helical" evidence="13">
    <location>
        <begin position="241"/>
        <end position="258"/>
    </location>
</feature>
<dbReference type="SMART" id="SM00387">
    <property type="entry name" value="HATPase_c"/>
    <property type="match status" value="2"/>
</dbReference>
<evidence type="ECO:0000313" key="17">
    <source>
        <dbReference type="Proteomes" id="UP000293142"/>
    </source>
</evidence>
<dbReference type="InterPro" id="IPR011623">
    <property type="entry name" value="7TMR_DISM_rcpt_extracell_dom1"/>
</dbReference>
<keyword evidence="8" id="KW-0418">Kinase</keyword>
<dbReference type="InterPro" id="IPR003594">
    <property type="entry name" value="HATPase_dom"/>
</dbReference>
<gene>
    <name evidence="16" type="ORF">EYB31_33625</name>
</gene>
<evidence type="ECO:0000256" key="5">
    <source>
        <dbReference type="ARBA" id="ARBA00022553"/>
    </source>
</evidence>
<dbReference type="Proteomes" id="UP000293142">
    <property type="component" value="Unassembled WGS sequence"/>
</dbReference>
<accession>A0A4Q9DI39</accession>
<evidence type="ECO:0000256" key="7">
    <source>
        <dbReference type="ARBA" id="ARBA00022741"/>
    </source>
</evidence>
<dbReference type="PRINTS" id="PR00344">
    <property type="entry name" value="BCTRLSENSOR"/>
</dbReference>
<dbReference type="InterPro" id="IPR036097">
    <property type="entry name" value="HisK_dim/P_sf"/>
</dbReference>
<dbReference type="EMBL" id="SIRE01000033">
    <property type="protein sequence ID" value="TBL70261.1"/>
    <property type="molecule type" value="Genomic_DNA"/>
</dbReference>
<dbReference type="Pfam" id="PF07695">
    <property type="entry name" value="7TMR-DISM_7TM"/>
    <property type="match status" value="1"/>
</dbReference>
<dbReference type="InterPro" id="IPR010559">
    <property type="entry name" value="Sig_transdc_His_kin_internal"/>
</dbReference>